<dbReference type="Proteomes" id="UP001642406">
    <property type="component" value="Unassembled WGS sequence"/>
</dbReference>
<dbReference type="InterPro" id="IPR010730">
    <property type="entry name" value="HET"/>
</dbReference>
<comment type="caution">
    <text evidence="3">The sequence shown here is derived from an EMBL/GenBank/DDBJ whole genome shotgun (WGS) entry which is preliminary data.</text>
</comment>
<accession>A0ABP0AR46</accession>
<reference evidence="3 4" key="1">
    <citation type="submission" date="2024-01" db="EMBL/GenBank/DDBJ databases">
        <authorList>
            <person name="Allen C."/>
            <person name="Tagirdzhanova G."/>
        </authorList>
    </citation>
    <scope>NUCLEOTIDE SEQUENCE [LARGE SCALE GENOMIC DNA]</scope>
</reference>
<evidence type="ECO:0000256" key="1">
    <source>
        <dbReference type="SAM" id="MobiDB-lite"/>
    </source>
</evidence>
<dbReference type="Pfam" id="PF06985">
    <property type="entry name" value="HET"/>
    <property type="match status" value="1"/>
</dbReference>
<feature type="compositionally biased region" description="Low complexity" evidence="1">
    <location>
        <begin position="465"/>
        <end position="474"/>
    </location>
</feature>
<evidence type="ECO:0000313" key="3">
    <source>
        <dbReference type="EMBL" id="CAK7209742.1"/>
    </source>
</evidence>
<evidence type="ECO:0000259" key="2">
    <source>
        <dbReference type="Pfam" id="PF06985"/>
    </source>
</evidence>
<keyword evidence="4" id="KW-1185">Reference proteome</keyword>
<dbReference type="PANTHER" id="PTHR33112:SF12">
    <property type="entry name" value="HETEROKARYON INCOMPATIBILITY DOMAIN-CONTAINING PROTEIN"/>
    <property type="match status" value="1"/>
</dbReference>
<sequence length="754" mass="83950">MAFLCLLCHQAGHKTADCPDGNKPRGTNTPGPNAITSFPKASKQDALCARCEDLHLMDLLLREDVVDELNSDHEAVGINLKLHRNLGPYREIVLQDSCPLCRLLFGVFPPEDDDIEPDADYLLKPLRTYNRLGGVISNDDSKGTKRNEYSVSLSILARPMLSKQAVELLAVASNRFIYETSFGITSPSLSTDPTKSNTPRQGLPARPRAPMVDYSVIQGWLHQCDTQHPDCTAVWVDELLTTSMIDVQTLDIVPCPTNCRYLALSYVWGPIIPEEGALQKGTLPATITDAIAATRKLGIRYLWVDALCIDQDPLSPTKMQQLGIMDRIYAGAYATLVAFYGDSSLFGLRGSTPERARAPQPHETLVDPVTHVSYDVAAMYPSMAAEWEFPSCTHRTRAWTLQEEYLSQRLIIFGKDQVHYRCQDVILTESVDETRDPSKLLDLLQSGTGEAGDYFRELSNSRAAAQTAATTSSSGQNGNNGTDQGPSLARRRQMAAAQYVSALSDYTSRNMARDTDSLNGCLGMLNFLQRMASLQDFVWGLPLRDFPLSLMWCHAGSSSKGNIKLPPPRRRVDFPSWSFVGWQGEVSYVLPENLLPTAEKSDRERAEMARKEIVHDLYVEFRGIDGIDKKTLQLAGWTVRFEIQTAPFSTAYIPGTDEIIGMLTQNEERHPTSLPSGVFDFVVVQRVKRDMGNGRFRHVLYLLMLDDNGGGAGPNAPNSIPSRRSLVQWNVESSFIPTQTYTNMLKRREDIQLV</sequence>
<gene>
    <name evidence="3" type="ORF">SBRCBS47491_000544</name>
</gene>
<organism evidence="3 4">
    <name type="scientific">Sporothrix bragantina</name>
    <dbReference type="NCBI Taxonomy" id="671064"/>
    <lineage>
        <taxon>Eukaryota</taxon>
        <taxon>Fungi</taxon>
        <taxon>Dikarya</taxon>
        <taxon>Ascomycota</taxon>
        <taxon>Pezizomycotina</taxon>
        <taxon>Sordariomycetes</taxon>
        <taxon>Sordariomycetidae</taxon>
        <taxon>Ophiostomatales</taxon>
        <taxon>Ophiostomataceae</taxon>
        <taxon>Sporothrix</taxon>
    </lineage>
</organism>
<feature type="compositionally biased region" description="Polar residues" evidence="1">
    <location>
        <begin position="475"/>
        <end position="485"/>
    </location>
</feature>
<feature type="domain" description="Heterokaryon incompatibility" evidence="2">
    <location>
        <begin position="261"/>
        <end position="403"/>
    </location>
</feature>
<name>A0ABP0AR46_9PEZI</name>
<proteinExistence type="predicted"/>
<dbReference type="EMBL" id="CAWUHC010000003">
    <property type="protein sequence ID" value="CAK7209742.1"/>
    <property type="molecule type" value="Genomic_DNA"/>
</dbReference>
<dbReference type="PANTHER" id="PTHR33112">
    <property type="entry name" value="DOMAIN PROTEIN, PUTATIVE-RELATED"/>
    <property type="match status" value="1"/>
</dbReference>
<feature type="region of interest" description="Disordered" evidence="1">
    <location>
        <begin position="465"/>
        <end position="490"/>
    </location>
</feature>
<protein>
    <recommendedName>
        <fullName evidence="2">Heterokaryon incompatibility domain-containing protein</fullName>
    </recommendedName>
</protein>
<evidence type="ECO:0000313" key="4">
    <source>
        <dbReference type="Proteomes" id="UP001642406"/>
    </source>
</evidence>